<dbReference type="Pfam" id="PF00550">
    <property type="entry name" value="PP-binding"/>
    <property type="match status" value="1"/>
</dbReference>
<evidence type="ECO:0000256" key="2">
    <source>
        <dbReference type="ARBA" id="ARBA00022553"/>
    </source>
</evidence>
<dbReference type="Gene3D" id="3.30.300.30">
    <property type="match status" value="1"/>
</dbReference>
<dbReference type="Pfam" id="PF00501">
    <property type="entry name" value="AMP-binding"/>
    <property type="match status" value="1"/>
</dbReference>
<keyword evidence="2" id="KW-0597">Phosphoprotein</keyword>
<evidence type="ECO:0000313" key="6">
    <source>
        <dbReference type="Proteomes" id="UP001139646"/>
    </source>
</evidence>
<protein>
    <submittedName>
        <fullName evidence="5">Amino acid adenylation domain-containing protein</fullName>
    </submittedName>
</protein>
<feature type="compositionally biased region" description="Basic residues" evidence="3">
    <location>
        <begin position="586"/>
        <end position="599"/>
    </location>
</feature>
<keyword evidence="6" id="KW-1185">Reference proteome</keyword>
<dbReference type="Gene3D" id="3.40.50.12780">
    <property type="entry name" value="N-terminal domain of ligase-like"/>
    <property type="match status" value="1"/>
</dbReference>
<dbReference type="RefSeq" id="WP_242289414.1">
    <property type="nucleotide sequence ID" value="NZ_JAKKSL010000007.1"/>
</dbReference>
<feature type="compositionally biased region" description="Basic and acidic residues" evidence="3">
    <location>
        <begin position="575"/>
        <end position="585"/>
    </location>
</feature>
<dbReference type="SUPFAM" id="SSF56801">
    <property type="entry name" value="Acetyl-CoA synthetase-like"/>
    <property type="match status" value="1"/>
</dbReference>
<name>A0ABS9X8R0_9GAMM</name>
<comment type="caution">
    <text evidence="5">The sequence shown here is derived from an EMBL/GenBank/DDBJ whole genome shotgun (WGS) entry which is preliminary data.</text>
</comment>
<keyword evidence="1" id="KW-0596">Phosphopantetheine</keyword>
<proteinExistence type="predicted"/>
<dbReference type="EMBL" id="JAKKSL010000007">
    <property type="protein sequence ID" value="MCI2286152.1"/>
    <property type="molecule type" value="Genomic_DNA"/>
</dbReference>
<evidence type="ECO:0000256" key="1">
    <source>
        <dbReference type="ARBA" id="ARBA00022450"/>
    </source>
</evidence>
<dbReference type="InterPro" id="IPR010071">
    <property type="entry name" value="AA_adenyl_dom"/>
</dbReference>
<dbReference type="InterPro" id="IPR045851">
    <property type="entry name" value="AMP-bd_C_sf"/>
</dbReference>
<reference evidence="5" key="1">
    <citation type="submission" date="2022-01" db="EMBL/GenBank/DDBJ databases">
        <title>Colwellia maritima, isolated from seawater.</title>
        <authorList>
            <person name="Kristyanto S."/>
            <person name="Jung J."/>
            <person name="Jeon C.O."/>
        </authorList>
    </citation>
    <scope>NUCLEOTIDE SEQUENCE</scope>
    <source>
        <strain evidence="5">MSW7</strain>
    </source>
</reference>
<dbReference type="InterPro" id="IPR042099">
    <property type="entry name" value="ANL_N_sf"/>
</dbReference>
<dbReference type="PROSITE" id="PS50075">
    <property type="entry name" value="CARRIER"/>
    <property type="match status" value="1"/>
</dbReference>
<dbReference type="InterPro" id="IPR009081">
    <property type="entry name" value="PP-bd_ACP"/>
</dbReference>
<gene>
    <name evidence="5" type="ORF">L3081_25390</name>
</gene>
<evidence type="ECO:0000313" key="5">
    <source>
        <dbReference type="EMBL" id="MCI2286152.1"/>
    </source>
</evidence>
<dbReference type="SUPFAM" id="SSF47336">
    <property type="entry name" value="ACP-like"/>
    <property type="match status" value="1"/>
</dbReference>
<dbReference type="PANTHER" id="PTHR44845:SF6">
    <property type="entry name" value="BETA-ALANINE-ACTIVATING ENZYME"/>
    <property type="match status" value="1"/>
</dbReference>
<dbReference type="InterPro" id="IPR036736">
    <property type="entry name" value="ACP-like_sf"/>
</dbReference>
<accession>A0ABS9X8R0</accession>
<dbReference type="Gene3D" id="1.10.1200.10">
    <property type="entry name" value="ACP-like"/>
    <property type="match status" value="1"/>
</dbReference>
<dbReference type="PANTHER" id="PTHR44845">
    <property type="entry name" value="CARRIER DOMAIN-CONTAINING PROTEIN"/>
    <property type="match status" value="1"/>
</dbReference>
<dbReference type="CDD" id="cd05930">
    <property type="entry name" value="A_NRPS"/>
    <property type="match status" value="1"/>
</dbReference>
<dbReference type="Proteomes" id="UP001139646">
    <property type="component" value="Unassembled WGS sequence"/>
</dbReference>
<evidence type="ECO:0000259" key="4">
    <source>
        <dbReference type="PROSITE" id="PS50075"/>
    </source>
</evidence>
<feature type="region of interest" description="Disordered" evidence="3">
    <location>
        <begin position="566"/>
        <end position="599"/>
    </location>
</feature>
<feature type="domain" description="Carrier" evidence="4">
    <location>
        <begin position="490"/>
        <end position="565"/>
    </location>
</feature>
<dbReference type="NCBIfam" id="TIGR01733">
    <property type="entry name" value="AA-adenyl-dom"/>
    <property type="match status" value="1"/>
</dbReference>
<dbReference type="InterPro" id="IPR000873">
    <property type="entry name" value="AMP-dep_synth/lig_dom"/>
</dbReference>
<organism evidence="5 6">
    <name type="scientific">Colwellia maritima</name>
    <dbReference type="NCBI Taxonomy" id="2912588"/>
    <lineage>
        <taxon>Bacteria</taxon>
        <taxon>Pseudomonadati</taxon>
        <taxon>Pseudomonadota</taxon>
        <taxon>Gammaproteobacteria</taxon>
        <taxon>Alteromonadales</taxon>
        <taxon>Colwelliaceae</taxon>
        <taxon>Colwellia</taxon>
    </lineage>
</organism>
<evidence type="ECO:0000256" key="3">
    <source>
        <dbReference type="SAM" id="MobiDB-lite"/>
    </source>
</evidence>
<sequence>MDSGVTPGEVVAVIMPGSMEAVVSILAILKAGCTYLPLESSTPAERKYYILDNAGCHCMLHCDSSDSHENHRLLDKMNCISYSEFEQMLQKNEERDGAEAGVILQKKVISRSEIACLTYTSGSQGVPKGVLLPHSAIVNRLKWMWCRFPYSEQDICCQKTSLSFVDSVCELFSPLLQGIPLFIFTEEQIKNPYLMISILQREKITHIVLVPSLLKIFVDQAPEQVQQLKHLICRTVSGEVFPAMLYRRLKQLLPDVTVLNLYGCTEVMADVCCFEASGEEILTDSVPIGRAISGNEVYLLDENLYHTAIGETGEIYVAGENLARGYLHNSSLTEQAFIENPFIGRAGANISVRGKWQKMYRTGDIARRLPNGELEFIGRCDRQLKLRGQRFEPEEIETILFTDSRISQVALMPREYMEYPDLVAFYQSTHHEPLSESVFQSQLKDKLARSMWPTVWIYLNEWPVLAAGKTDYLALKRELDIRQPDVAGNERQNDVFARVKQLWQQVLQKEISDVDKTFFELGGNSLSLIQLHGLLKQNITQDVQPADLLQYPSIRYFSDYLAGPPRLDGNVGDSKNPRNRGESRRKAAHRKYRQTRRVK</sequence>